<name>A0A7J5ZKQ5_DISMA</name>
<reference evidence="1 2" key="1">
    <citation type="submission" date="2020-03" db="EMBL/GenBank/DDBJ databases">
        <title>Dissostichus mawsoni Genome sequencing and assembly.</title>
        <authorList>
            <person name="Park H."/>
        </authorList>
    </citation>
    <scope>NUCLEOTIDE SEQUENCE [LARGE SCALE GENOMIC DNA]</scope>
    <source>
        <strain evidence="1">DM0001</strain>
        <tissue evidence="1">Muscle</tissue>
    </source>
</reference>
<dbReference type="AlphaFoldDB" id="A0A7J5ZKQ5"/>
<proteinExistence type="predicted"/>
<gene>
    <name evidence="1" type="ORF">F7725_001213</name>
</gene>
<dbReference type="Proteomes" id="UP000518266">
    <property type="component" value="Unassembled WGS sequence"/>
</dbReference>
<evidence type="ECO:0000313" key="2">
    <source>
        <dbReference type="Proteomes" id="UP000518266"/>
    </source>
</evidence>
<organism evidence="1 2">
    <name type="scientific">Dissostichus mawsoni</name>
    <name type="common">Antarctic cod</name>
    <dbReference type="NCBI Taxonomy" id="36200"/>
    <lineage>
        <taxon>Eukaryota</taxon>
        <taxon>Metazoa</taxon>
        <taxon>Chordata</taxon>
        <taxon>Craniata</taxon>
        <taxon>Vertebrata</taxon>
        <taxon>Euteleostomi</taxon>
        <taxon>Actinopterygii</taxon>
        <taxon>Neopterygii</taxon>
        <taxon>Teleostei</taxon>
        <taxon>Neoteleostei</taxon>
        <taxon>Acanthomorphata</taxon>
        <taxon>Eupercaria</taxon>
        <taxon>Perciformes</taxon>
        <taxon>Notothenioidei</taxon>
        <taxon>Nototheniidae</taxon>
        <taxon>Dissostichus</taxon>
    </lineage>
</organism>
<accession>A0A7J5ZKQ5</accession>
<evidence type="ECO:0000313" key="1">
    <source>
        <dbReference type="EMBL" id="KAF3860958.1"/>
    </source>
</evidence>
<keyword evidence="2" id="KW-1185">Reference proteome</keyword>
<comment type="caution">
    <text evidence="1">The sequence shown here is derived from an EMBL/GenBank/DDBJ whole genome shotgun (WGS) entry which is preliminary data.</text>
</comment>
<feature type="non-terminal residue" evidence="1">
    <location>
        <position position="1"/>
    </location>
</feature>
<dbReference type="EMBL" id="JAAKFY010000002">
    <property type="protein sequence ID" value="KAF3860958.1"/>
    <property type="molecule type" value="Genomic_DNA"/>
</dbReference>
<sequence>MLTPQLSFFLGTLTVAVTTTDGYSRTEDTDRLCVNRLQVLKLNADLLLWVLLVLVLLLRSKHWGLTFPLLTHDAGIRLEYLVELQLVAELGQSGIQELVLLCGLDHTTSAQDGGKKQNVNPRSRDKNLIKHTDRRERRVFPTCRVGADRQSPDVELPGVSELLTADTADDETPGPADTCTERRGEVQTRRLTGENTFKTLCSRSWDQMLGGGRDFLYVSTSSTSLSRGAVHCGMWWSGQESGNHDDDAAPLLPHHVPEIPHGGPRLCEEEWSGEGAWSGPREEVTFC</sequence>
<protein>
    <submittedName>
        <fullName evidence="1">Uncharacterized protein</fullName>
    </submittedName>
</protein>